<protein>
    <recommendedName>
        <fullName evidence="2">SGNH hydrolase-type esterase domain-containing protein</fullName>
    </recommendedName>
</protein>
<evidence type="ECO:0000313" key="4">
    <source>
        <dbReference type="Proteomes" id="UP000198406"/>
    </source>
</evidence>
<reference evidence="3 4" key="1">
    <citation type="journal article" date="2015" name="Plant Cell">
        <title>Oil accumulation by the oleaginous diatom Fistulifera solaris as revealed by the genome and transcriptome.</title>
        <authorList>
            <person name="Tanaka T."/>
            <person name="Maeda Y."/>
            <person name="Veluchamy A."/>
            <person name="Tanaka M."/>
            <person name="Abida H."/>
            <person name="Marechal E."/>
            <person name="Bowler C."/>
            <person name="Muto M."/>
            <person name="Sunaga Y."/>
            <person name="Tanaka M."/>
            <person name="Yoshino T."/>
            <person name="Taniguchi T."/>
            <person name="Fukuda Y."/>
            <person name="Nemoto M."/>
            <person name="Matsumoto M."/>
            <person name="Wong P.S."/>
            <person name="Aburatani S."/>
            <person name="Fujibuchi W."/>
        </authorList>
    </citation>
    <scope>NUCLEOTIDE SEQUENCE [LARGE SCALE GENOMIC DNA]</scope>
    <source>
        <strain evidence="3 4">JPCC DA0580</strain>
    </source>
</reference>
<comment type="caution">
    <text evidence="3">The sequence shown here is derived from an EMBL/GenBank/DDBJ whole genome shotgun (WGS) entry which is preliminary data.</text>
</comment>
<keyword evidence="1" id="KW-1133">Transmembrane helix</keyword>
<dbReference type="InParanoid" id="A0A1Z5J7I9"/>
<dbReference type="Gene3D" id="3.40.50.1110">
    <property type="entry name" value="SGNH hydrolase"/>
    <property type="match status" value="1"/>
</dbReference>
<keyword evidence="1" id="KW-0472">Membrane</keyword>
<dbReference type="OrthoDB" id="48734at2759"/>
<proteinExistence type="predicted"/>
<name>A0A1Z5J7I9_FISSO</name>
<keyword evidence="1" id="KW-0812">Transmembrane</keyword>
<dbReference type="SUPFAM" id="SSF52266">
    <property type="entry name" value="SGNH hydrolase"/>
    <property type="match status" value="1"/>
</dbReference>
<sequence>MNVESVTRDGHYSFAVFHRPHIRRASLFLIAALLSLMIIIMAMTLRPESAEALDEPVVTAPVVSTFTSIDCDAVGADDKYFQHVVGNMANHQPRRCVTGDRDRRHCKCESPKVATGNQWDPEWNNVFQRNLKLIQDSDNKHWDVLMFGDSLVEHWLGTNNSHFRSKVTGHKAWGDIHDLYQQYFQATNVTSDHERVVSGLALGIAQDGFSQLLYRLQNGELPVTFKVPILWINIGINDMQYYDCTADGVVAGVLSVIQQLQEIRKRHDQPTRIVINSLVPLNERVTQVNERLHCYAQQIPNVDFFDATPLLSIMEGNVSRPNPDLFADTVNLNAQGYKVWGEAIVHRVLHILEEEGL</sequence>
<accession>A0A1Z5J7I9</accession>
<dbReference type="Proteomes" id="UP000198406">
    <property type="component" value="Unassembled WGS sequence"/>
</dbReference>
<gene>
    <name evidence="3" type="ORF">FisN_19Lh221</name>
</gene>
<dbReference type="Pfam" id="PF13472">
    <property type="entry name" value="Lipase_GDSL_2"/>
    <property type="match status" value="1"/>
</dbReference>
<dbReference type="InterPro" id="IPR013830">
    <property type="entry name" value="SGNH_hydro"/>
</dbReference>
<organism evidence="3 4">
    <name type="scientific">Fistulifera solaris</name>
    <name type="common">Oleaginous diatom</name>
    <dbReference type="NCBI Taxonomy" id="1519565"/>
    <lineage>
        <taxon>Eukaryota</taxon>
        <taxon>Sar</taxon>
        <taxon>Stramenopiles</taxon>
        <taxon>Ochrophyta</taxon>
        <taxon>Bacillariophyta</taxon>
        <taxon>Bacillariophyceae</taxon>
        <taxon>Bacillariophycidae</taxon>
        <taxon>Naviculales</taxon>
        <taxon>Naviculaceae</taxon>
        <taxon>Fistulifera</taxon>
    </lineage>
</organism>
<feature type="transmembrane region" description="Helical" evidence="1">
    <location>
        <begin position="27"/>
        <end position="45"/>
    </location>
</feature>
<dbReference type="EMBL" id="BDSP01000011">
    <property type="protein sequence ID" value="GAX09751.1"/>
    <property type="molecule type" value="Genomic_DNA"/>
</dbReference>
<dbReference type="InterPro" id="IPR036514">
    <property type="entry name" value="SGNH_hydro_sf"/>
</dbReference>
<evidence type="ECO:0000313" key="3">
    <source>
        <dbReference type="EMBL" id="GAX09751.1"/>
    </source>
</evidence>
<dbReference type="AlphaFoldDB" id="A0A1Z5J7I9"/>
<evidence type="ECO:0000259" key="2">
    <source>
        <dbReference type="Pfam" id="PF13472"/>
    </source>
</evidence>
<feature type="domain" description="SGNH hydrolase-type esterase" evidence="2">
    <location>
        <begin position="147"/>
        <end position="339"/>
    </location>
</feature>
<evidence type="ECO:0000256" key="1">
    <source>
        <dbReference type="SAM" id="Phobius"/>
    </source>
</evidence>
<keyword evidence="4" id="KW-1185">Reference proteome</keyword>